<dbReference type="GO" id="GO:0016788">
    <property type="term" value="F:hydrolase activity, acting on ester bonds"/>
    <property type="evidence" value="ECO:0007669"/>
    <property type="project" value="InterPro"/>
</dbReference>
<evidence type="ECO:0000313" key="5">
    <source>
        <dbReference type="Proteomes" id="UP000669179"/>
    </source>
</evidence>
<protein>
    <submittedName>
        <fullName evidence="4">Phosphoesterase</fullName>
    </submittedName>
</protein>
<dbReference type="PANTHER" id="PTHR47197:SF3">
    <property type="entry name" value="DIHYDRO-HEME D1 DEHYDROGENASE"/>
    <property type="match status" value="1"/>
</dbReference>
<dbReference type="PANTHER" id="PTHR47197">
    <property type="entry name" value="PROTEIN NIRF"/>
    <property type="match status" value="1"/>
</dbReference>
<proteinExistence type="predicted"/>
<dbReference type="Pfam" id="PF07676">
    <property type="entry name" value="PD40"/>
    <property type="match status" value="1"/>
</dbReference>
<evidence type="ECO:0000256" key="2">
    <source>
        <dbReference type="ARBA" id="ARBA00023026"/>
    </source>
</evidence>
<keyword evidence="5" id="KW-1185">Reference proteome</keyword>
<feature type="region of interest" description="Disordered" evidence="3">
    <location>
        <begin position="823"/>
        <end position="858"/>
    </location>
</feature>
<dbReference type="AlphaFoldDB" id="A0A939PMY6"/>
<name>A0A939PMY6_9ACTN</name>
<evidence type="ECO:0000256" key="3">
    <source>
        <dbReference type="SAM" id="MobiDB-lite"/>
    </source>
</evidence>
<comment type="caution">
    <text evidence="4">The sequence shown here is derived from an EMBL/GenBank/DDBJ whole genome shotgun (WGS) entry which is preliminary data.</text>
</comment>
<dbReference type="Pfam" id="PF04185">
    <property type="entry name" value="Phosphoesterase"/>
    <property type="match status" value="1"/>
</dbReference>
<gene>
    <name evidence="4" type="ORF">J4573_51570</name>
</gene>
<dbReference type="EMBL" id="JAGEOJ010000039">
    <property type="protein sequence ID" value="MBO2455595.1"/>
    <property type="molecule type" value="Genomic_DNA"/>
</dbReference>
<dbReference type="InterPro" id="IPR015943">
    <property type="entry name" value="WD40/YVTN_repeat-like_dom_sf"/>
</dbReference>
<keyword evidence="1" id="KW-0378">Hydrolase</keyword>
<reference evidence="4" key="1">
    <citation type="submission" date="2021-03" db="EMBL/GenBank/DDBJ databases">
        <authorList>
            <person name="Kanchanasin P."/>
            <person name="Saeng-In P."/>
            <person name="Phongsopitanun W."/>
            <person name="Yuki M."/>
            <person name="Kudo T."/>
            <person name="Ohkuma M."/>
            <person name="Tanasupawat S."/>
        </authorList>
    </citation>
    <scope>NUCLEOTIDE SEQUENCE</scope>
    <source>
        <strain evidence="4">GKU 128</strain>
    </source>
</reference>
<dbReference type="SUPFAM" id="SSF50974">
    <property type="entry name" value="Nitrous oxide reductase, N-terminal domain"/>
    <property type="match status" value="1"/>
</dbReference>
<dbReference type="InterPro" id="IPR011045">
    <property type="entry name" value="N2O_reductase_N"/>
</dbReference>
<evidence type="ECO:0000256" key="1">
    <source>
        <dbReference type="ARBA" id="ARBA00022801"/>
    </source>
</evidence>
<keyword evidence="2" id="KW-0843">Virulence</keyword>
<feature type="region of interest" description="Disordered" evidence="3">
    <location>
        <begin position="868"/>
        <end position="887"/>
    </location>
</feature>
<evidence type="ECO:0000313" key="4">
    <source>
        <dbReference type="EMBL" id="MBO2455595.1"/>
    </source>
</evidence>
<dbReference type="InterPro" id="IPR011659">
    <property type="entry name" value="WD40"/>
</dbReference>
<dbReference type="Gene3D" id="3.40.720.10">
    <property type="entry name" value="Alkaline Phosphatase, subunit A"/>
    <property type="match status" value="1"/>
</dbReference>
<dbReference type="Proteomes" id="UP000669179">
    <property type="component" value="Unassembled WGS sequence"/>
</dbReference>
<dbReference type="InterPro" id="IPR007312">
    <property type="entry name" value="Phosphoesterase"/>
</dbReference>
<dbReference type="Gene3D" id="2.130.10.10">
    <property type="entry name" value="YVTN repeat-like/Quinoprotein amine dehydrogenase"/>
    <property type="match status" value="2"/>
</dbReference>
<dbReference type="RefSeq" id="WP_208263821.1">
    <property type="nucleotide sequence ID" value="NZ_JAGEOJ010000039.1"/>
</dbReference>
<accession>A0A939PMY6</accession>
<organism evidence="4 5">
    <name type="scientific">Actinomadura barringtoniae</name>
    <dbReference type="NCBI Taxonomy" id="1427535"/>
    <lineage>
        <taxon>Bacteria</taxon>
        <taxon>Bacillati</taxon>
        <taxon>Actinomycetota</taxon>
        <taxon>Actinomycetes</taxon>
        <taxon>Streptosporangiales</taxon>
        <taxon>Thermomonosporaceae</taxon>
        <taxon>Actinomadura</taxon>
    </lineage>
</organism>
<feature type="region of interest" description="Disordered" evidence="3">
    <location>
        <begin position="415"/>
        <end position="435"/>
    </location>
</feature>
<sequence>MQVKRQRLKAPENRFGVFRRLTDRRVQVVAAGTAALAITSGGIASASTYAFGNHKVADETGLGTVLASDQFSKPIGDRLLVDNGKLLSSTVSPDGRYLAALTTDRSIALTIVDLSTYKVIQQAGTAATANLKINNNNAGQEGPTYSPDGKFLWMGQINGFNRFPVNADGTLSAPTFISLPIDGSKHPLPAQAVFSSDGATLYTAVNGQNRVVAMDPATGAIKQSWNVGNAPRDLALVGGKLYVSNEGGRTAEAGDETLNSYGTQVPADPKTGAVTTGTVSVINVADTSAEVKSINVGLHPTALHAAKGALFVANTGSDTVSVVDTDRDAVVQTITTQPWPGAKVGYEPDGITLTGDGRLLVTLGRANAVAVYRYRGTRTPVGLVGLLPVDYFPENVTTVGGQVLVTNLRGIGERGPTRTIDKGPGTTPATGHNTHDSTGTLLRFALPSDQLIKAYTARVFAQNGWDIGVLTGSRHTPATPVPARLGDPSTIKHVFLLVKENRSYDQVFGDDARGNGDPALAQFGENATPNQHALAKQFGLYDNTYDVATNSAEGHNWLMQSDDPEYTESSAGEYERSYDTEDDALGHQRSGTLWSGVQAKGGTVKNYGEFLQFETKPSTATWQQFYCDTKNMESTGQGTTIQTDSSSPIPSLNSVTAHDYPKFDTNIPDIYRYEIWKRHFDAEGPGNLNMFWLSSDHTGGAPSPIAQVADNDVAVGKIVDHISHSKYWKDSAIFVIQDDTQDGVDHVDGARGPIQVISPWAKHGSVDSRYYTAITVVRTIEQMLGMKPMNQKDSAATPMRTAFTSKPDYTPFTALPNRIPLTNGLKTPPACGNDTGSQAKASLAPTQPATPKIPDAQQATAKLWEAWKKQQVQDPQNPKPDQLNPDQLNHLTWYETHGFTVPYPGETKILTPAEVPGRYLPSSDADG</sequence>
<dbReference type="InterPro" id="IPR017850">
    <property type="entry name" value="Alkaline_phosphatase_core_sf"/>
</dbReference>
<feature type="compositionally biased region" description="Polar residues" evidence="3">
    <location>
        <begin position="834"/>
        <end position="849"/>
    </location>
</feature>
<dbReference type="InterPro" id="IPR051200">
    <property type="entry name" value="Host-pathogen_enzymatic-act"/>
</dbReference>